<dbReference type="Proteomes" id="UP000094025">
    <property type="component" value="Unassembled WGS sequence"/>
</dbReference>
<accession>A0A178XVU3</accession>
<dbReference type="InterPro" id="IPR036397">
    <property type="entry name" value="RNaseH_sf"/>
</dbReference>
<protein>
    <submittedName>
        <fullName evidence="1">Transposase</fullName>
    </submittedName>
</protein>
<keyword evidence="2" id="KW-1185">Reference proteome</keyword>
<dbReference type="EMBL" id="LPUX01000059">
    <property type="protein sequence ID" value="OAP39284.1"/>
    <property type="molecule type" value="Genomic_DNA"/>
</dbReference>
<evidence type="ECO:0000313" key="1">
    <source>
        <dbReference type="EMBL" id="OAP39284.1"/>
    </source>
</evidence>
<sequence length="279" mass="31270">MNDPFPNEVDEVLWDEACRRAEAIRGFLIRQSGKVIAGDMALLAAELDVSRATAFRLIKLFRAGGTVMSLVERKPGRPDGRRMLDNRREEIIRISIKRCYLNKNRPGVSQLVRDIQTNCVSAGLKPPHRRTIEARLEDIDLQKRAKRRGEAEVVKRTTAVPGALAASRPLQIVQVDHTKADIFVVDEETRLPIGRPWLTLAMYVCSRMVTGFYLTMEAPSRLSTSLCLLHSVFDKSPWLRESARSSNRGRLPVCLRHCMSITAATLGVVLSRGGVRMPA</sequence>
<evidence type="ECO:0000313" key="2">
    <source>
        <dbReference type="Proteomes" id="UP000094025"/>
    </source>
</evidence>
<dbReference type="STRING" id="1472378.AU381_12495"/>
<proteinExistence type="predicted"/>
<dbReference type="AlphaFoldDB" id="A0A178XVU3"/>
<dbReference type="GO" id="GO:0003676">
    <property type="term" value="F:nucleic acid binding"/>
    <property type="evidence" value="ECO:0007669"/>
    <property type="project" value="InterPro"/>
</dbReference>
<comment type="caution">
    <text evidence="1">The sequence shown here is derived from an EMBL/GenBank/DDBJ whole genome shotgun (WGS) entry which is preliminary data.</text>
</comment>
<reference evidence="1 2" key="1">
    <citation type="journal article" date="2016" name="Int. J. Syst. Evol. Microbiol.">
        <title>Ensifer glycinis sp. nov., an novel rhizobial species associated with Glycine spp.</title>
        <authorList>
            <person name="Yan H."/>
            <person name="Yan J."/>
            <person name="Sui X.H."/>
            <person name="Wang E.T."/>
            <person name="Chen W.X."/>
            <person name="Zhang X.X."/>
            <person name="Chen W.F."/>
        </authorList>
    </citation>
    <scope>NUCLEOTIDE SEQUENCE [LARGE SCALE GENOMIC DNA]</scope>
    <source>
        <strain evidence="1 2">CCBAU 23380</strain>
    </source>
</reference>
<gene>
    <name evidence="1" type="ORF">AU381_12495</name>
</gene>
<dbReference type="Gene3D" id="3.30.420.10">
    <property type="entry name" value="Ribonuclease H-like superfamily/Ribonuclease H"/>
    <property type="match status" value="1"/>
</dbReference>
<name>A0A178XVU3_9HYPH</name>
<organism evidence="1 2">
    <name type="scientific">Sinorhizobium glycinis</name>
    <dbReference type="NCBI Taxonomy" id="1472378"/>
    <lineage>
        <taxon>Bacteria</taxon>
        <taxon>Pseudomonadati</taxon>
        <taxon>Pseudomonadota</taxon>
        <taxon>Alphaproteobacteria</taxon>
        <taxon>Hyphomicrobiales</taxon>
        <taxon>Rhizobiaceae</taxon>
        <taxon>Sinorhizobium/Ensifer group</taxon>
        <taxon>Sinorhizobium</taxon>
    </lineage>
</organism>